<feature type="compositionally biased region" description="Basic and acidic residues" evidence="1">
    <location>
        <begin position="680"/>
        <end position="690"/>
    </location>
</feature>
<proteinExistence type="predicted"/>
<feature type="region of interest" description="Disordered" evidence="1">
    <location>
        <begin position="593"/>
        <end position="623"/>
    </location>
</feature>
<keyword evidence="4" id="KW-1185">Reference proteome</keyword>
<feature type="region of interest" description="Disordered" evidence="1">
    <location>
        <begin position="524"/>
        <end position="558"/>
    </location>
</feature>
<dbReference type="InterPro" id="IPR023393">
    <property type="entry name" value="START-like_dom_sf"/>
</dbReference>
<dbReference type="EMBL" id="LVLJ01000095">
    <property type="protein sequence ID" value="OAE35727.1"/>
    <property type="molecule type" value="Genomic_DNA"/>
</dbReference>
<evidence type="ECO:0000256" key="1">
    <source>
        <dbReference type="SAM" id="MobiDB-lite"/>
    </source>
</evidence>
<dbReference type="Gene3D" id="3.30.530.20">
    <property type="match status" value="1"/>
</dbReference>
<reference evidence="2" key="2">
    <citation type="journal article" date="2019" name="Curr. Biol.">
        <title>Chromatin organization in early land plants reveals an ancestral association between H3K27me3, transposons, and constitutive heterochromatin.</title>
        <authorList>
            <person name="Montgomery S.A."/>
            <person name="Tanizawa Y."/>
            <person name="Galik B."/>
            <person name="Wang N."/>
            <person name="Ito T."/>
            <person name="Mochizuki T."/>
            <person name="Akimcheva S."/>
            <person name="Bowman J."/>
            <person name="Cognat V."/>
            <person name="Drouard L."/>
            <person name="Ekker H."/>
            <person name="Houng S."/>
            <person name="Kohchi T."/>
            <person name="Lin S."/>
            <person name="Liu L.D."/>
            <person name="Nakamura Y."/>
            <person name="Valeeva L.R."/>
            <person name="Shakirov E.V."/>
            <person name="Shippen D.E."/>
            <person name="Wei W."/>
            <person name="Yagura M."/>
            <person name="Yamaoka S."/>
            <person name="Yamato K.T."/>
            <person name="Liu C."/>
            <person name="Berger F."/>
        </authorList>
    </citation>
    <scope>NUCLEOTIDE SEQUENCE [LARGE SCALE GENOMIC DNA]</scope>
    <source>
        <strain evidence="2">Tak-1</strain>
    </source>
</reference>
<evidence type="ECO:0008006" key="6">
    <source>
        <dbReference type="Google" id="ProtNLM"/>
    </source>
</evidence>
<evidence type="ECO:0000313" key="5">
    <source>
        <dbReference type="Proteomes" id="UP001162541"/>
    </source>
</evidence>
<dbReference type="AlphaFoldDB" id="A0A176WRH8"/>
<feature type="region of interest" description="Disordered" evidence="1">
    <location>
        <begin position="403"/>
        <end position="440"/>
    </location>
</feature>
<evidence type="ECO:0000313" key="3">
    <source>
        <dbReference type="EMBL" id="OAE35727.1"/>
    </source>
</evidence>
<feature type="region of interest" description="Disordered" evidence="1">
    <location>
        <begin position="640"/>
        <end position="702"/>
    </location>
</feature>
<evidence type="ECO:0000313" key="4">
    <source>
        <dbReference type="Proteomes" id="UP000077202"/>
    </source>
</evidence>
<reference evidence="5" key="3">
    <citation type="journal article" date="2020" name="Curr. Biol.">
        <title>Chromatin organization in early land plants reveals an ancestral association between H3K27me3, transposons, and constitutive heterochromatin.</title>
        <authorList>
            <person name="Montgomery S.A."/>
            <person name="Tanizawa Y."/>
            <person name="Galik B."/>
            <person name="Wang N."/>
            <person name="Ito T."/>
            <person name="Mochizuki T."/>
            <person name="Akimcheva S."/>
            <person name="Bowman J.L."/>
            <person name="Cognat V."/>
            <person name="Marechal-Drouard L."/>
            <person name="Ekker H."/>
            <person name="Hong S.F."/>
            <person name="Kohchi T."/>
            <person name="Lin S.S."/>
            <person name="Liu L.D."/>
            <person name="Nakamura Y."/>
            <person name="Valeeva L.R."/>
            <person name="Shakirov E.V."/>
            <person name="Shippen D.E."/>
            <person name="Wei W.L."/>
            <person name="Yagura M."/>
            <person name="Yamaoka S."/>
            <person name="Yamato K.T."/>
            <person name="Liu C."/>
            <person name="Berger F."/>
        </authorList>
    </citation>
    <scope>NUCLEOTIDE SEQUENCE [LARGE SCALE GENOMIC DNA]</scope>
    <source>
        <strain evidence="5">Tak-1</strain>
    </source>
</reference>
<gene>
    <name evidence="3" type="ORF">AXG93_1154s1830</name>
    <name evidence="2" type="ORF">Mp_3g01230</name>
</gene>
<name>A0A176WRH8_MARPO</name>
<reference evidence="3 4" key="1">
    <citation type="submission" date="2016-03" db="EMBL/GenBank/DDBJ databases">
        <title>Mechanisms controlling the formation of the plant cell surface in tip-growing cells are functionally conserved among land plants.</title>
        <authorList>
            <person name="Honkanen S."/>
            <person name="Jones V.A."/>
            <person name="Morieri G."/>
            <person name="Champion C."/>
            <person name="Hetherington A.J."/>
            <person name="Kelly S."/>
            <person name="Saint-Marcoux D."/>
            <person name="Proust H."/>
            <person name="Prescott H."/>
            <person name="Dolan L."/>
        </authorList>
    </citation>
    <scope>NUCLEOTIDE SEQUENCE [LARGE SCALE GENOMIC DNA]</scope>
    <source>
        <strain evidence="4">cv. Tak-1 and cv. Tak-2</strain>
        <tissue evidence="3">Whole gametophyte</tissue>
    </source>
</reference>
<organism evidence="3 4">
    <name type="scientific">Marchantia polymorpha subsp. ruderalis</name>
    <dbReference type="NCBI Taxonomy" id="1480154"/>
    <lineage>
        <taxon>Eukaryota</taxon>
        <taxon>Viridiplantae</taxon>
        <taxon>Streptophyta</taxon>
        <taxon>Embryophyta</taxon>
        <taxon>Marchantiophyta</taxon>
        <taxon>Marchantiopsida</taxon>
        <taxon>Marchantiidae</taxon>
        <taxon>Marchantiales</taxon>
        <taxon>Marchantiaceae</taxon>
        <taxon>Marchantia</taxon>
    </lineage>
</organism>
<feature type="compositionally biased region" description="Polar residues" evidence="1">
    <location>
        <begin position="601"/>
        <end position="613"/>
    </location>
</feature>
<dbReference type="PANTHER" id="PTHR34560">
    <property type="entry name" value="POLYKETIDE CYCLASE/DEHYDRASE/LIPID TRANSPORT SUPERFAMILY PROTEIN"/>
    <property type="match status" value="1"/>
</dbReference>
<dbReference type="Proteomes" id="UP001162541">
    <property type="component" value="Chromosome 3"/>
</dbReference>
<dbReference type="Proteomes" id="UP000077202">
    <property type="component" value="Unassembled WGS sequence"/>
</dbReference>
<accession>A0A176WRH8</accession>
<dbReference type="SUPFAM" id="SSF55961">
    <property type="entry name" value="Bet v1-like"/>
    <property type="match status" value="1"/>
</dbReference>
<feature type="compositionally biased region" description="Polar residues" evidence="1">
    <location>
        <begin position="534"/>
        <end position="552"/>
    </location>
</feature>
<dbReference type="EMBL" id="AP019868">
    <property type="protein sequence ID" value="BBN04023.1"/>
    <property type="molecule type" value="Genomic_DNA"/>
</dbReference>
<sequence>MTSNEGRLRLDRTLTSPAFSYKESVNLIVKRHLVKSSLADAGHDGKVGANELALGGKYFEEVAQHWSNKIWTFLEALKSASAERIEKLSASEDTSGSSREWKLKDQNDRHRVMYREGPIGTPFHTLCLDGVMDGNMANALCVGWEVPNYKDWFPQFTVPTFKITEAKWLRKVRVGEALSLLRLKVPWPVSPREIVMSSFELEYFEEDIIIVLLESAPDADEINEKLHGFSADDLPAPCQNVRMNLCGGFIMQKMNADQFFFRTIADLDMKLDFVPPMIINFISRQLAGQGLKLYQKLITAVGHGTGSGKVFQPLLKTEPLYDRVKEGLDAKAAADGEPFVSLPIERLPAFKDSVKAKTLQGSILRIGSSESYRVVPFPVKTEEEGSIVENEIVPKVEITQISQQSELQTPSAPQPHIITHEPVKTEPAKSSEIKSTKKDSIIVEGEEAREYEDPEVEWAVTILDKMIAYSRTCAVGSGADATPNNATVDKTNPSLLPADVPKPHVEICRSAALPTDVTKVHVNIDKGKPPLTPVKNQNLKKGQVSKSPQSALVKTPQRLVKQSPSMLLSSGEIETSGMSGFLSASEIEVVSGLDDTDAETGASSRMSCPSSGQEPEVQSRRRRNRWRWGACFSPILMSKRHHRRNKSGMGDSGRASEGHWRSTVGDSGRSLNQRGYVTDGDERYGSHGEDYPPGSDGRFVTLGELLMDDGR</sequence>
<dbReference type="PANTHER" id="PTHR34560:SF1">
    <property type="entry name" value="START DOMAIN-CONTAINING PROTEIN"/>
    <property type="match status" value="1"/>
</dbReference>
<evidence type="ECO:0000313" key="2">
    <source>
        <dbReference type="EMBL" id="BBN04023.1"/>
    </source>
</evidence>
<feature type="compositionally biased region" description="Basic and acidic residues" evidence="1">
    <location>
        <begin position="418"/>
        <end position="440"/>
    </location>
</feature>
<protein>
    <recommendedName>
        <fullName evidence="6">START domain-containing protein</fullName>
    </recommendedName>
</protein>